<sequence>ADSIEDLDVIRHGGMRRLFTGLRAPSTCGSWLRGFTHGHVRQLSSVASEAVVRLAGRVPSLLAGVEGLAFLDIDAKIKETYGRGKQGSGFAYNGVRGLNHLIATLSSPVCAPVILTARLRGGNCDSRRGAASMITEAIGLARRAGATGVIVVRADSAFFTGPIIAAIRRAGAYFSVTAQKNAAVKNVINDIDDDAWTEIAYRHPIPDPETGELITHAEIAETTLTAFVHAAENPGRQVTARLLVRRTPRFKRNDQGELFRVFNYHAV</sequence>
<evidence type="ECO:0000313" key="3">
    <source>
        <dbReference type="Proteomes" id="UP001595764"/>
    </source>
</evidence>
<accession>A0ABV7QWQ6</accession>
<evidence type="ECO:0000313" key="2">
    <source>
        <dbReference type="EMBL" id="MFC3516673.1"/>
    </source>
</evidence>
<protein>
    <submittedName>
        <fullName evidence="2">Transposase</fullName>
    </submittedName>
</protein>
<dbReference type="Pfam" id="PF13701">
    <property type="entry name" value="DDE_Tnp_1_4"/>
    <property type="match status" value="1"/>
</dbReference>
<evidence type="ECO:0000259" key="1">
    <source>
        <dbReference type="Pfam" id="PF13701"/>
    </source>
</evidence>
<feature type="non-terminal residue" evidence="2">
    <location>
        <position position="267"/>
    </location>
</feature>
<dbReference type="RefSeq" id="WP_377896753.1">
    <property type="nucleotide sequence ID" value="NZ_JBHRWI010000068.1"/>
</dbReference>
<dbReference type="InterPro" id="IPR025668">
    <property type="entry name" value="Tnp_DDE_dom"/>
</dbReference>
<name>A0ABV7QWQ6_9PSEU</name>
<dbReference type="Proteomes" id="UP001595764">
    <property type="component" value="Unassembled WGS sequence"/>
</dbReference>
<comment type="caution">
    <text evidence="2">The sequence shown here is derived from an EMBL/GenBank/DDBJ whole genome shotgun (WGS) entry which is preliminary data.</text>
</comment>
<feature type="domain" description="Transposase DDE" evidence="1">
    <location>
        <begin position="71"/>
        <end position="202"/>
    </location>
</feature>
<proteinExistence type="predicted"/>
<reference evidence="3" key="1">
    <citation type="journal article" date="2019" name="Int. J. Syst. Evol. Microbiol.">
        <title>The Global Catalogue of Microorganisms (GCM) 10K type strain sequencing project: providing services to taxonomists for standard genome sequencing and annotation.</title>
        <authorList>
            <consortium name="The Broad Institute Genomics Platform"/>
            <consortium name="The Broad Institute Genome Sequencing Center for Infectious Disease"/>
            <person name="Wu L."/>
            <person name="Ma J."/>
        </authorList>
    </citation>
    <scope>NUCLEOTIDE SEQUENCE [LARGE SCALE GENOMIC DNA]</scope>
    <source>
        <strain evidence="3">CGMCC 4.7682</strain>
    </source>
</reference>
<keyword evidence="3" id="KW-1185">Reference proteome</keyword>
<feature type="non-terminal residue" evidence="2">
    <location>
        <position position="1"/>
    </location>
</feature>
<organism evidence="2 3">
    <name type="scientific">Amycolatopsis halotolerans</name>
    <dbReference type="NCBI Taxonomy" id="330083"/>
    <lineage>
        <taxon>Bacteria</taxon>
        <taxon>Bacillati</taxon>
        <taxon>Actinomycetota</taxon>
        <taxon>Actinomycetes</taxon>
        <taxon>Pseudonocardiales</taxon>
        <taxon>Pseudonocardiaceae</taxon>
        <taxon>Amycolatopsis</taxon>
    </lineage>
</organism>
<gene>
    <name evidence="2" type="ORF">ACFORO_41360</name>
</gene>
<dbReference type="EMBL" id="JBHRWI010000068">
    <property type="protein sequence ID" value="MFC3516673.1"/>
    <property type="molecule type" value="Genomic_DNA"/>
</dbReference>